<dbReference type="Proteomes" id="UP000324285">
    <property type="component" value="Chromosome"/>
</dbReference>
<dbReference type="Gene3D" id="3.20.170.20">
    <property type="entry name" value="Protein of unknown function DUF952"/>
    <property type="match status" value="1"/>
</dbReference>
<dbReference type="SUPFAM" id="SSF56399">
    <property type="entry name" value="ADP-ribosylation"/>
    <property type="match status" value="1"/>
</dbReference>
<dbReference type="KEGG" id="hbh:E4T21_13340"/>
<proteinExistence type="predicted"/>
<dbReference type="EMBL" id="CP038437">
    <property type="protein sequence ID" value="QEM84094.1"/>
    <property type="molecule type" value="Genomic_DNA"/>
</dbReference>
<organism evidence="1 2">
    <name type="scientific">Halomonas binhaiensis</name>
    <dbReference type="NCBI Taxonomy" id="2562282"/>
    <lineage>
        <taxon>Bacteria</taxon>
        <taxon>Pseudomonadati</taxon>
        <taxon>Pseudomonadota</taxon>
        <taxon>Gammaproteobacteria</taxon>
        <taxon>Oceanospirillales</taxon>
        <taxon>Halomonadaceae</taxon>
        <taxon>Halomonas</taxon>
    </lineage>
</organism>
<reference evidence="1" key="1">
    <citation type="submission" date="2021-02" db="EMBL/GenBank/DDBJ databases">
        <title>Strain Y2R2, a novel species of the genus Halomonas.</title>
        <authorList>
            <person name="Huang H."/>
        </authorList>
    </citation>
    <scope>NUCLEOTIDE SEQUENCE</scope>
    <source>
        <strain evidence="1">Y2R2</strain>
    </source>
</reference>
<protein>
    <submittedName>
        <fullName evidence="1">DUF952 domain-containing protein</fullName>
    </submittedName>
</protein>
<gene>
    <name evidence="1" type="ORF">E4T21_13340</name>
</gene>
<dbReference type="AlphaFoldDB" id="A0A5C1NLH1"/>
<evidence type="ECO:0000313" key="2">
    <source>
        <dbReference type="Proteomes" id="UP000324285"/>
    </source>
</evidence>
<dbReference type="OrthoDB" id="6169442at2"/>
<name>A0A5C1NLH1_9GAMM</name>
<accession>A0A5C1NLH1</accession>
<keyword evidence="2" id="KW-1185">Reference proteome</keyword>
<sequence>MKTLFRVVSSASWKQAQGIVPRCGNDHHADGVHLCLPKAIAYTTNTYFTADEHPILLEVDIAPFAEQIEWREPTDSEPWQRPLARIPGIPVDSIISITPLEIDNA</sequence>
<evidence type="ECO:0000313" key="1">
    <source>
        <dbReference type="EMBL" id="QEM84094.1"/>
    </source>
</evidence>